<dbReference type="Proteomes" id="UP000177967">
    <property type="component" value="Unassembled WGS sequence"/>
</dbReference>
<sequence length="124" mass="13435">MVASFAKYTITTLLTLVASHKLLVTSALAVDIGKEYNSPVKELANIGGLVSAVAGNLYLIAGVIVFIFFLWGGFEYIRGAGSDDRDAIGRGKKVIFSAITGFLIIFVSYWIIQLIEALTNIKIF</sequence>
<evidence type="ECO:0000313" key="2">
    <source>
        <dbReference type="EMBL" id="OGY08125.1"/>
    </source>
</evidence>
<feature type="transmembrane region" description="Helical" evidence="1">
    <location>
        <begin position="53"/>
        <end position="74"/>
    </location>
</feature>
<gene>
    <name evidence="2" type="ORF">A2782_03885</name>
</gene>
<keyword evidence="1" id="KW-0472">Membrane</keyword>
<evidence type="ECO:0000256" key="1">
    <source>
        <dbReference type="SAM" id="Phobius"/>
    </source>
</evidence>
<dbReference type="EMBL" id="MHBW01000031">
    <property type="protein sequence ID" value="OGY08125.1"/>
    <property type="molecule type" value="Genomic_DNA"/>
</dbReference>
<keyword evidence="1" id="KW-1133">Transmembrane helix</keyword>
<dbReference type="STRING" id="1797513.A2782_03885"/>
<reference evidence="2 3" key="1">
    <citation type="journal article" date="2016" name="Nat. Commun.">
        <title>Thousands of microbial genomes shed light on interconnected biogeochemical processes in an aquifer system.</title>
        <authorList>
            <person name="Anantharaman K."/>
            <person name="Brown C.T."/>
            <person name="Hug L.A."/>
            <person name="Sharon I."/>
            <person name="Castelle C.J."/>
            <person name="Probst A.J."/>
            <person name="Thomas B.C."/>
            <person name="Singh A."/>
            <person name="Wilkins M.J."/>
            <person name="Karaoz U."/>
            <person name="Brodie E.L."/>
            <person name="Williams K.H."/>
            <person name="Hubbard S.S."/>
            <person name="Banfield J.F."/>
        </authorList>
    </citation>
    <scope>NUCLEOTIDE SEQUENCE [LARGE SCALE GENOMIC DNA]</scope>
</reference>
<accession>A0A1G1UYH3</accession>
<keyword evidence="1" id="KW-0812">Transmembrane</keyword>
<evidence type="ECO:0000313" key="3">
    <source>
        <dbReference type="Proteomes" id="UP000177967"/>
    </source>
</evidence>
<feature type="transmembrane region" description="Helical" evidence="1">
    <location>
        <begin position="94"/>
        <end position="112"/>
    </location>
</feature>
<protein>
    <submittedName>
        <fullName evidence="2">Uncharacterized protein</fullName>
    </submittedName>
</protein>
<proteinExistence type="predicted"/>
<dbReference type="AlphaFoldDB" id="A0A1G1UYH3"/>
<comment type="caution">
    <text evidence="2">The sequence shown here is derived from an EMBL/GenBank/DDBJ whole genome shotgun (WGS) entry which is preliminary data.</text>
</comment>
<organism evidence="2 3">
    <name type="scientific">Candidatus Blackburnbacteria bacterium RIFCSPHIGHO2_01_FULL_43_15b</name>
    <dbReference type="NCBI Taxonomy" id="1797513"/>
    <lineage>
        <taxon>Bacteria</taxon>
        <taxon>Candidatus Blackburniibacteriota</taxon>
    </lineage>
</organism>
<name>A0A1G1UYH3_9BACT</name>